<reference evidence="1" key="1">
    <citation type="submission" date="2019-10" db="EMBL/GenBank/DDBJ databases">
        <title>Conservation and host-specific expression of non-tandemly repeated heterogenous ribosome RNA gene in arbuscular mycorrhizal fungi.</title>
        <authorList>
            <person name="Maeda T."/>
            <person name="Kobayashi Y."/>
            <person name="Nakagawa T."/>
            <person name="Ezawa T."/>
            <person name="Yamaguchi K."/>
            <person name="Bino T."/>
            <person name="Nishimoto Y."/>
            <person name="Shigenobu S."/>
            <person name="Kawaguchi M."/>
        </authorList>
    </citation>
    <scope>NUCLEOTIDE SEQUENCE</scope>
    <source>
        <strain evidence="1">HR1</strain>
    </source>
</reference>
<dbReference type="AlphaFoldDB" id="A0A8H3QDR7"/>
<organism evidence="1 2">
    <name type="scientific">Rhizophagus clarus</name>
    <dbReference type="NCBI Taxonomy" id="94130"/>
    <lineage>
        <taxon>Eukaryota</taxon>
        <taxon>Fungi</taxon>
        <taxon>Fungi incertae sedis</taxon>
        <taxon>Mucoromycota</taxon>
        <taxon>Glomeromycotina</taxon>
        <taxon>Glomeromycetes</taxon>
        <taxon>Glomerales</taxon>
        <taxon>Glomeraceae</taxon>
        <taxon>Rhizophagus</taxon>
    </lineage>
</organism>
<comment type="caution">
    <text evidence="1">The sequence shown here is derived from an EMBL/GenBank/DDBJ whole genome shotgun (WGS) entry which is preliminary data.</text>
</comment>
<gene>
    <name evidence="1" type="ORF">RCL2_000095100</name>
</gene>
<evidence type="ECO:0000313" key="1">
    <source>
        <dbReference type="EMBL" id="GES73414.1"/>
    </source>
</evidence>
<dbReference type="EMBL" id="BLAL01000006">
    <property type="protein sequence ID" value="GES73414.1"/>
    <property type="molecule type" value="Genomic_DNA"/>
</dbReference>
<proteinExistence type="predicted"/>
<dbReference type="Proteomes" id="UP000615446">
    <property type="component" value="Unassembled WGS sequence"/>
</dbReference>
<evidence type="ECO:0000313" key="2">
    <source>
        <dbReference type="Proteomes" id="UP000615446"/>
    </source>
</evidence>
<accession>A0A8H3QDR7</accession>
<sequence>MKETGASKGSYRESIDSSFSTYGYCINTQRVFQEKKNVNSYFGEKKSLPDLMTVDEYNCLTRLFQCG</sequence>
<name>A0A8H3QDR7_9GLOM</name>
<protein>
    <submittedName>
        <fullName evidence="1">Uncharacterized protein</fullName>
    </submittedName>
</protein>